<proteinExistence type="predicted"/>
<feature type="transmembrane region" description="Helical" evidence="2">
    <location>
        <begin position="73"/>
        <end position="95"/>
    </location>
</feature>
<keyword evidence="2" id="KW-0472">Membrane</keyword>
<feature type="transmembrane region" description="Helical" evidence="2">
    <location>
        <begin position="138"/>
        <end position="158"/>
    </location>
</feature>
<protein>
    <submittedName>
        <fullName evidence="3">Uncharacterized protein</fullName>
    </submittedName>
</protein>
<evidence type="ECO:0000256" key="2">
    <source>
        <dbReference type="SAM" id="Phobius"/>
    </source>
</evidence>
<keyword evidence="2" id="KW-0812">Transmembrane</keyword>
<accession>A0A075G4D7</accession>
<evidence type="ECO:0000256" key="1">
    <source>
        <dbReference type="SAM" id="MobiDB-lite"/>
    </source>
</evidence>
<sequence length="310" mass="34096">MSRSGQDPNARAPTMESGLDHQWLVGEPGWWKLPIDSSQHGNRRGETSPPETWPSTNAQEGGRGWTRQRLQPVAPSILLPLAWSPLFLLLSAIPLVLPERLPADDQIVSALFFSLSWALVLVPLYMARSTQPMSRGTILSLPFDWATFAAASAAFALHVLTSPLFGWASYALFWVAWFRTYRRIKRVLQIPSSRWLLPIDHSKWGSESMLPPEWQVTSESWTTGPIAALDCDCGRLAISGASRGDDRFLAVALIDRSGFVHDPFHVGPVGDALAAGPLSKPPVSDMGLEWPERLLALDAQKQDSAKTAGI</sequence>
<organism evidence="3">
    <name type="scientific">uncultured marine group II/III euryarchaeote KM3_101_E02</name>
    <dbReference type="NCBI Taxonomy" id="1457843"/>
    <lineage>
        <taxon>Archaea</taxon>
        <taxon>Methanobacteriati</taxon>
        <taxon>Methanobacteriota</taxon>
        <taxon>environmental samples</taxon>
    </lineage>
</organism>
<name>A0A075G4D7_9EURY</name>
<dbReference type="AlphaFoldDB" id="A0A075G4D7"/>
<feature type="region of interest" description="Disordered" evidence="1">
    <location>
        <begin position="36"/>
        <end position="64"/>
    </location>
</feature>
<reference evidence="3" key="1">
    <citation type="journal article" date="2014" name="Genome Biol. Evol.">
        <title>Pangenome evidence for extensive interdomain horizontal transfer affecting lineage core and shell genes in uncultured planktonic thaumarchaeota and euryarchaeota.</title>
        <authorList>
            <person name="Deschamps P."/>
            <person name="Zivanovic Y."/>
            <person name="Moreira D."/>
            <person name="Rodriguez-Valera F."/>
            <person name="Lopez-Garcia P."/>
        </authorList>
    </citation>
    <scope>NUCLEOTIDE SEQUENCE</scope>
</reference>
<feature type="compositionally biased region" description="Polar residues" evidence="1">
    <location>
        <begin position="49"/>
        <end position="59"/>
    </location>
</feature>
<dbReference type="EMBL" id="KF900548">
    <property type="protein sequence ID" value="AIE98900.1"/>
    <property type="molecule type" value="Genomic_DNA"/>
</dbReference>
<feature type="transmembrane region" description="Helical" evidence="2">
    <location>
        <begin position="107"/>
        <end position="126"/>
    </location>
</feature>
<feature type="transmembrane region" description="Helical" evidence="2">
    <location>
        <begin position="164"/>
        <end position="181"/>
    </location>
</feature>
<evidence type="ECO:0000313" key="3">
    <source>
        <dbReference type="EMBL" id="AIE98900.1"/>
    </source>
</evidence>
<keyword evidence="2" id="KW-1133">Transmembrane helix</keyword>